<feature type="transmembrane region" description="Helical" evidence="5">
    <location>
        <begin position="107"/>
        <end position="128"/>
    </location>
</feature>
<dbReference type="PANTHER" id="PTHR10671">
    <property type="entry name" value="EPITHELIAL MEMBRANE PROTEIN-RELATED"/>
    <property type="match status" value="1"/>
</dbReference>
<reference evidence="6" key="2">
    <citation type="submission" date="2023-04" db="EMBL/GenBank/DDBJ databases">
        <authorList>
            <person name="Bu L."/>
            <person name="Lu L."/>
            <person name="Laidemitt M.R."/>
            <person name="Zhang S.M."/>
            <person name="Mutuku M."/>
            <person name="Mkoji G."/>
            <person name="Steinauer M."/>
            <person name="Loker E.S."/>
        </authorList>
    </citation>
    <scope>NUCLEOTIDE SEQUENCE</scope>
    <source>
        <strain evidence="6">KasaAsao</strain>
        <tissue evidence="6">Whole Snail</tissue>
    </source>
</reference>
<organism evidence="6 7">
    <name type="scientific">Biomphalaria pfeifferi</name>
    <name type="common">Bloodfluke planorb</name>
    <name type="synonym">Freshwater snail</name>
    <dbReference type="NCBI Taxonomy" id="112525"/>
    <lineage>
        <taxon>Eukaryota</taxon>
        <taxon>Metazoa</taxon>
        <taxon>Spiralia</taxon>
        <taxon>Lophotrochozoa</taxon>
        <taxon>Mollusca</taxon>
        <taxon>Gastropoda</taxon>
        <taxon>Heterobranchia</taxon>
        <taxon>Euthyneura</taxon>
        <taxon>Panpulmonata</taxon>
        <taxon>Hygrophila</taxon>
        <taxon>Lymnaeoidea</taxon>
        <taxon>Planorbidae</taxon>
        <taxon>Biomphalaria</taxon>
    </lineage>
</organism>
<evidence type="ECO:0000313" key="7">
    <source>
        <dbReference type="Proteomes" id="UP001233172"/>
    </source>
</evidence>
<reference evidence="6" key="1">
    <citation type="journal article" date="2023" name="PLoS Negl. Trop. Dis.">
        <title>A genome sequence for Biomphalaria pfeifferi, the major vector snail for the human-infecting parasite Schistosoma mansoni.</title>
        <authorList>
            <person name="Bu L."/>
            <person name="Lu L."/>
            <person name="Laidemitt M.R."/>
            <person name="Zhang S.M."/>
            <person name="Mutuku M."/>
            <person name="Mkoji G."/>
            <person name="Steinauer M."/>
            <person name="Loker E.S."/>
        </authorList>
    </citation>
    <scope>NUCLEOTIDE SEQUENCE</scope>
    <source>
        <strain evidence="6">KasaAsao</strain>
    </source>
</reference>
<evidence type="ECO:0000256" key="5">
    <source>
        <dbReference type="SAM" id="Phobius"/>
    </source>
</evidence>
<dbReference type="EMBL" id="JASAOG010000089">
    <property type="protein sequence ID" value="KAK0053126.1"/>
    <property type="molecule type" value="Genomic_DNA"/>
</dbReference>
<keyword evidence="2 5" id="KW-0812">Transmembrane</keyword>
<feature type="transmembrane region" description="Helical" evidence="5">
    <location>
        <begin position="12"/>
        <end position="40"/>
    </location>
</feature>
<dbReference type="Pfam" id="PF00822">
    <property type="entry name" value="PMP22_Claudin"/>
    <property type="match status" value="1"/>
</dbReference>
<proteinExistence type="predicted"/>
<dbReference type="Proteomes" id="UP001233172">
    <property type="component" value="Unassembled WGS sequence"/>
</dbReference>
<protein>
    <submittedName>
        <fullName evidence="6">Epithelial membrane protein 1</fullName>
    </submittedName>
</protein>
<dbReference type="InterPro" id="IPR004031">
    <property type="entry name" value="PMP22/EMP/MP20/Claudin"/>
</dbReference>
<dbReference type="AlphaFoldDB" id="A0AAD8BEK7"/>
<keyword evidence="3 5" id="KW-1133">Transmembrane helix</keyword>
<name>A0AAD8BEK7_BIOPF</name>
<evidence type="ECO:0000313" key="6">
    <source>
        <dbReference type="EMBL" id="KAK0053126.1"/>
    </source>
</evidence>
<comment type="caution">
    <text evidence="6">The sequence shown here is derived from an EMBL/GenBank/DDBJ whole genome shotgun (WGS) entry which is preliminary data.</text>
</comment>
<feature type="transmembrane region" description="Helical" evidence="5">
    <location>
        <begin position="71"/>
        <end position="95"/>
    </location>
</feature>
<dbReference type="Gene3D" id="1.20.140.150">
    <property type="match status" value="1"/>
</dbReference>
<sequence>MGVKDGFMGANVLTKISFFVVLLAVVVNWIAFCTTSWYVFSSTSYIGLWRQCGATTCGTMLDGSPDDEFDAIQAFAIFGFIALNVGFLLIVLYMFWGSCKGNAETGIASAITLFVSAGCWLISVAIFGAEYGDFNGRFGYSYALAVCALILALIGGIIMIIGGRVLKWVNLAGARWGQEGKSWIGFCTTSWIVSDDHRTYIGLWRTCNLTFCHFLDGIPLAGSWLISLAILVSRFFTVWVTPSSWQRLQPNCTNRRIQQNKS</sequence>
<keyword evidence="7" id="KW-1185">Reference proteome</keyword>
<dbReference type="InterPro" id="IPR050579">
    <property type="entry name" value="PMP-22/EMP/MP20-like"/>
</dbReference>
<dbReference type="PANTHER" id="PTHR10671:SF108">
    <property type="entry name" value="CLAUDIN FAMILY PROTEIN-RELATED"/>
    <property type="match status" value="1"/>
</dbReference>
<feature type="transmembrane region" description="Helical" evidence="5">
    <location>
        <begin position="140"/>
        <end position="161"/>
    </location>
</feature>
<keyword evidence="4 5" id="KW-0472">Membrane</keyword>
<comment type="subcellular location">
    <subcellularLocation>
        <location evidence="1">Membrane</location>
        <topology evidence="1">Multi-pass membrane protein</topology>
    </subcellularLocation>
</comment>
<evidence type="ECO:0000256" key="4">
    <source>
        <dbReference type="ARBA" id="ARBA00023136"/>
    </source>
</evidence>
<evidence type="ECO:0000256" key="1">
    <source>
        <dbReference type="ARBA" id="ARBA00004141"/>
    </source>
</evidence>
<evidence type="ECO:0000256" key="2">
    <source>
        <dbReference type="ARBA" id="ARBA00022692"/>
    </source>
</evidence>
<accession>A0AAD8BEK7</accession>
<dbReference type="GO" id="GO:0005886">
    <property type="term" value="C:plasma membrane"/>
    <property type="evidence" value="ECO:0007669"/>
    <property type="project" value="TreeGrafter"/>
</dbReference>
<gene>
    <name evidence="6" type="ORF">Bpfe_017503</name>
</gene>
<evidence type="ECO:0000256" key="3">
    <source>
        <dbReference type="ARBA" id="ARBA00022989"/>
    </source>
</evidence>